<accession>A0ABQ4QA05</accession>
<keyword evidence="3" id="KW-1185">Reference proteome</keyword>
<sequence length="222" mass="23634">MKKNAILPALLALGCAASPVYAQVGLTGSIGTTGLGLHLNLPVSDQLGARIGVNGLNYSDDIRTTNVEYDARLKLRTLEALLDYYPMAGSFRVTGGVVYNDSRLTGTGTPRAGGSYRFNGTTYPAATAGELEARVDFRKFAPYLGIGFGKAPKESGWSFSADLGVLFQGSPDTTLRSRGCTAPAPLCTALAADLEAERREFEDDVEDYKAFPVLRVGVSYAF</sequence>
<evidence type="ECO:0000313" key="2">
    <source>
        <dbReference type="EMBL" id="GIZ53897.1"/>
    </source>
</evidence>
<feature type="signal peptide" evidence="1">
    <location>
        <begin position="1"/>
        <end position="22"/>
    </location>
</feature>
<dbReference type="Proteomes" id="UP000887222">
    <property type="component" value="Unassembled WGS sequence"/>
</dbReference>
<evidence type="ECO:0008006" key="4">
    <source>
        <dbReference type="Google" id="ProtNLM"/>
    </source>
</evidence>
<dbReference type="RefSeq" id="WP_220810308.1">
    <property type="nucleotide sequence ID" value="NZ_BPMK01000021.1"/>
</dbReference>
<keyword evidence="1" id="KW-0732">Signal</keyword>
<dbReference type="EMBL" id="BPMK01000021">
    <property type="protein sequence ID" value="GIZ53897.1"/>
    <property type="molecule type" value="Genomic_DNA"/>
</dbReference>
<evidence type="ECO:0000313" key="3">
    <source>
        <dbReference type="Proteomes" id="UP000887222"/>
    </source>
</evidence>
<dbReference type="Gene3D" id="2.40.160.170">
    <property type="match status" value="1"/>
</dbReference>
<dbReference type="PROSITE" id="PS51257">
    <property type="entry name" value="PROKAR_LIPOPROTEIN"/>
    <property type="match status" value="1"/>
</dbReference>
<reference evidence="2 3" key="1">
    <citation type="journal article" date="2022" name="Int. J. Syst. Evol. Microbiol.">
        <title>Noviherbaspirillum aridicola sp. nov., isolated from an arid soil in Pakistan.</title>
        <authorList>
            <person name="Khan I.U."/>
            <person name="Saqib M."/>
            <person name="Amin A."/>
            <person name="Hussain F."/>
            <person name="Li L."/>
            <person name="Liu Y.H."/>
            <person name="Fang B.Z."/>
            <person name="Ahmed I."/>
            <person name="Li W.J."/>
        </authorList>
    </citation>
    <scope>NUCLEOTIDE SEQUENCE [LARGE SCALE GENOMIC DNA]</scope>
    <source>
        <strain evidence="2 3">NCCP-691</strain>
    </source>
</reference>
<protein>
    <recommendedName>
        <fullName evidence="4">Outer membrane protein beta-barrel domain-containing protein</fullName>
    </recommendedName>
</protein>
<feature type="chain" id="PRO_5047168254" description="Outer membrane protein beta-barrel domain-containing protein" evidence="1">
    <location>
        <begin position="23"/>
        <end position="222"/>
    </location>
</feature>
<comment type="caution">
    <text evidence="2">The sequence shown here is derived from an EMBL/GenBank/DDBJ whole genome shotgun (WGS) entry which is preliminary data.</text>
</comment>
<gene>
    <name evidence="2" type="ORF">NCCP691_39110</name>
</gene>
<evidence type="ECO:0000256" key="1">
    <source>
        <dbReference type="SAM" id="SignalP"/>
    </source>
</evidence>
<name>A0ABQ4QA05_9BURK</name>
<proteinExistence type="predicted"/>
<organism evidence="2 3">
    <name type="scientific">Noviherbaspirillum aridicola</name>
    <dbReference type="NCBI Taxonomy" id="2849687"/>
    <lineage>
        <taxon>Bacteria</taxon>
        <taxon>Pseudomonadati</taxon>
        <taxon>Pseudomonadota</taxon>
        <taxon>Betaproteobacteria</taxon>
        <taxon>Burkholderiales</taxon>
        <taxon>Oxalobacteraceae</taxon>
        <taxon>Noviherbaspirillum</taxon>
    </lineage>
</organism>